<sequence length="133" mass="15233">MMTRPTFSILIMLLMASLAAQAQDANKVNLIGTWENQEQKVTYEFKPDSSVIFSVGSQSAFINSFTVDYTKFPFWVDFVMKHGPRQMILPGLLKVLDEDTIQIEQFHSSPNHPVSFSEKGFHILNRKKPSKHK</sequence>
<keyword evidence="2" id="KW-0614">Plasmid</keyword>
<keyword evidence="3" id="KW-1185">Reference proteome</keyword>
<name>A0AAU9CU47_9BACT</name>
<evidence type="ECO:0000256" key="1">
    <source>
        <dbReference type="SAM" id="SignalP"/>
    </source>
</evidence>
<dbReference type="AlphaFoldDB" id="A0AAU9CU47"/>
<keyword evidence="1" id="KW-0732">Signal</keyword>
<evidence type="ECO:0000313" key="3">
    <source>
        <dbReference type="Proteomes" id="UP001348817"/>
    </source>
</evidence>
<feature type="signal peptide" evidence="1">
    <location>
        <begin position="1"/>
        <end position="22"/>
    </location>
</feature>
<geneLocation type="plasmid" evidence="2 3">
    <name>pFA5</name>
</geneLocation>
<accession>A0AAU9CU47</accession>
<evidence type="ECO:0000313" key="2">
    <source>
        <dbReference type="EMBL" id="BDD12556.1"/>
    </source>
</evidence>
<protein>
    <recommendedName>
        <fullName evidence="4">Lipocalin-like domain-containing protein</fullName>
    </recommendedName>
</protein>
<dbReference type="RefSeq" id="WP_338395875.1">
    <property type="nucleotide sequence ID" value="NZ_AP025319.1"/>
</dbReference>
<gene>
    <name evidence="2" type="ORF">FUAX_49880</name>
</gene>
<dbReference type="EMBL" id="AP025319">
    <property type="protein sequence ID" value="BDD12556.1"/>
    <property type="molecule type" value="Genomic_DNA"/>
</dbReference>
<feature type="chain" id="PRO_5043616901" description="Lipocalin-like domain-containing protein" evidence="1">
    <location>
        <begin position="23"/>
        <end position="133"/>
    </location>
</feature>
<evidence type="ECO:0008006" key="4">
    <source>
        <dbReference type="Google" id="ProtNLM"/>
    </source>
</evidence>
<dbReference type="KEGG" id="fax:FUAX_49880"/>
<dbReference type="Proteomes" id="UP001348817">
    <property type="component" value="Plasmid pFA5"/>
</dbReference>
<organism evidence="2 3">
    <name type="scientific">Fulvitalea axinellae</name>
    <dbReference type="NCBI Taxonomy" id="1182444"/>
    <lineage>
        <taxon>Bacteria</taxon>
        <taxon>Pseudomonadati</taxon>
        <taxon>Bacteroidota</taxon>
        <taxon>Cytophagia</taxon>
        <taxon>Cytophagales</taxon>
        <taxon>Persicobacteraceae</taxon>
        <taxon>Fulvitalea</taxon>
    </lineage>
</organism>
<reference evidence="2 3" key="1">
    <citation type="submission" date="2021-12" db="EMBL/GenBank/DDBJ databases">
        <title>Genome sequencing of bacteria with rrn-lacking chromosome and rrn-plasmid.</title>
        <authorList>
            <person name="Anda M."/>
            <person name="Iwasaki W."/>
        </authorList>
    </citation>
    <scope>NUCLEOTIDE SEQUENCE [LARGE SCALE GENOMIC DNA]</scope>
    <source>
        <strain evidence="2 3">DSM 100852</strain>
        <plasmid evidence="2 3">pFA5</plasmid>
    </source>
</reference>
<proteinExistence type="predicted"/>